<dbReference type="AlphaFoldDB" id="A0A1I7MQ77"/>
<feature type="transmembrane region" description="Helical" evidence="1">
    <location>
        <begin position="408"/>
        <end position="433"/>
    </location>
</feature>
<name>A0A1I7MQ77_9MICC</name>
<feature type="transmembrane region" description="Helical" evidence="1">
    <location>
        <begin position="91"/>
        <end position="110"/>
    </location>
</feature>
<gene>
    <name evidence="2" type="ORF">SAMN04487966_109110</name>
</gene>
<feature type="transmembrane region" description="Helical" evidence="1">
    <location>
        <begin position="306"/>
        <end position="329"/>
    </location>
</feature>
<organism evidence="2 3">
    <name type="scientific">Micrococcus terreus</name>
    <dbReference type="NCBI Taxonomy" id="574650"/>
    <lineage>
        <taxon>Bacteria</taxon>
        <taxon>Bacillati</taxon>
        <taxon>Actinomycetota</taxon>
        <taxon>Actinomycetes</taxon>
        <taxon>Micrococcales</taxon>
        <taxon>Micrococcaceae</taxon>
        <taxon>Micrococcus</taxon>
    </lineage>
</organism>
<sequence length="550" mass="58280">MSRAQPTSGSGQYRRLIRLVLRRHWLMLGAWLGGLLLLVVITAPAYETTYPELSQRTFMVESLRANTATTLLYGPLPDPGRLGQLLVWETGTYVLVLGALMGILLAVALVRRPEDEGTLELIRSTGTAPWVPAAAALTVLIGQCLTLGGGAGLILWVQAQRIAELTESGAMAFGLLVSAVSLVFALIAVVCCQLAADARTARSWALIVLAAAFLARAVPDATATLDASHRAPVTVLHWISPLGWAQVVAPYTDDQMGPFLAFGAAAVVLLGAGLGLSARREYRSGLLARTRGSSARMRVRSPLAFALRRGVGSWVGWTVAVVGLAALFAGMSSGILELIEGSDATAQIVQQMLGEGSVTSMFFRMTAMFGGILRAIYAVGTVLRVRADEREGLLDVELTTGRRRWEPLVAALLTAAVGSLVMLLLAGGVTALVAQGQLGDEAALDETLGYLVLQWPAALCLAGLATVMVAGLPRLSWLMWALVTVSATLAWLGGLLDPPQWLMDLVVFEHVPDLSVGEPEFWPLGVLAGIGVAGLLVAVPLMRRRDLSRA</sequence>
<keyword evidence="1" id="KW-0472">Membrane</keyword>
<evidence type="ECO:0000313" key="3">
    <source>
        <dbReference type="Proteomes" id="UP000198881"/>
    </source>
</evidence>
<keyword evidence="1" id="KW-0812">Transmembrane</keyword>
<accession>A0A1I7MQ77</accession>
<feature type="transmembrane region" description="Helical" evidence="1">
    <location>
        <begin position="521"/>
        <end position="542"/>
    </location>
</feature>
<keyword evidence="1" id="KW-1133">Transmembrane helix</keyword>
<feature type="transmembrane region" description="Helical" evidence="1">
    <location>
        <begin position="25"/>
        <end position="46"/>
    </location>
</feature>
<dbReference type="EMBL" id="FPCG01000009">
    <property type="protein sequence ID" value="SFV24082.1"/>
    <property type="molecule type" value="Genomic_DNA"/>
</dbReference>
<dbReference type="OrthoDB" id="2014935at2"/>
<feature type="transmembrane region" description="Helical" evidence="1">
    <location>
        <begin position="169"/>
        <end position="191"/>
    </location>
</feature>
<evidence type="ECO:0000256" key="1">
    <source>
        <dbReference type="SAM" id="Phobius"/>
    </source>
</evidence>
<proteinExistence type="predicted"/>
<feature type="transmembrane region" description="Helical" evidence="1">
    <location>
        <begin position="477"/>
        <end position="496"/>
    </location>
</feature>
<evidence type="ECO:0000313" key="2">
    <source>
        <dbReference type="EMBL" id="SFV24082.1"/>
    </source>
</evidence>
<reference evidence="2 3" key="1">
    <citation type="submission" date="2016-10" db="EMBL/GenBank/DDBJ databases">
        <authorList>
            <person name="de Groot N.N."/>
        </authorList>
    </citation>
    <scope>NUCLEOTIDE SEQUENCE [LARGE SCALE GENOMIC DNA]</scope>
    <source>
        <strain evidence="2 3">CGMCC 1.7054</strain>
    </source>
</reference>
<feature type="transmembrane region" description="Helical" evidence="1">
    <location>
        <begin position="453"/>
        <end position="470"/>
    </location>
</feature>
<feature type="transmembrane region" description="Helical" evidence="1">
    <location>
        <begin position="130"/>
        <end position="157"/>
    </location>
</feature>
<keyword evidence="3" id="KW-1185">Reference proteome</keyword>
<feature type="transmembrane region" description="Helical" evidence="1">
    <location>
        <begin position="259"/>
        <end position="278"/>
    </location>
</feature>
<feature type="transmembrane region" description="Helical" evidence="1">
    <location>
        <begin position="203"/>
        <end position="219"/>
    </location>
</feature>
<dbReference type="RefSeq" id="WP_091698456.1">
    <property type="nucleotide sequence ID" value="NZ_FPCG01000009.1"/>
</dbReference>
<dbReference type="STRING" id="574650.SAMN04487966_109110"/>
<protein>
    <submittedName>
        <fullName evidence="2">ABC-2 type transport system permease protein</fullName>
    </submittedName>
</protein>
<feature type="transmembrane region" description="Helical" evidence="1">
    <location>
        <begin position="362"/>
        <end position="387"/>
    </location>
</feature>
<dbReference type="Proteomes" id="UP000198881">
    <property type="component" value="Unassembled WGS sequence"/>
</dbReference>